<keyword evidence="2" id="KW-1185">Reference proteome</keyword>
<gene>
    <name evidence="1" type="ORF">B0I33_103184</name>
</gene>
<keyword evidence="1" id="KW-0418">Kinase</keyword>
<dbReference type="OrthoDB" id="9799092at2"/>
<dbReference type="SUPFAM" id="SSF52540">
    <property type="entry name" value="P-loop containing nucleoside triphosphate hydrolases"/>
    <property type="match status" value="1"/>
</dbReference>
<dbReference type="AlphaFoldDB" id="A0A2T0LYF6"/>
<evidence type="ECO:0000313" key="2">
    <source>
        <dbReference type="Proteomes" id="UP000238362"/>
    </source>
</evidence>
<dbReference type="InterPro" id="IPR027417">
    <property type="entry name" value="P-loop_NTPase"/>
</dbReference>
<dbReference type="EMBL" id="PVNH01000003">
    <property type="protein sequence ID" value="PRX49151.1"/>
    <property type="molecule type" value="Genomic_DNA"/>
</dbReference>
<evidence type="ECO:0000313" key="1">
    <source>
        <dbReference type="EMBL" id="PRX49151.1"/>
    </source>
</evidence>
<dbReference type="GO" id="GO:0016301">
    <property type="term" value="F:kinase activity"/>
    <property type="evidence" value="ECO:0007669"/>
    <property type="project" value="UniProtKB-KW"/>
</dbReference>
<name>A0A2T0LYF6_9PSEU</name>
<keyword evidence="1" id="KW-0808">Transferase</keyword>
<dbReference type="Proteomes" id="UP000238362">
    <property type="component" value="Unassembled WGS sequence"/>
</dbReference>
<protein>
    <submittedName>
        <fullName evidence="1">Shikimate kinase</fullName>
    </submittedName>
</protein>
<sequence>MIVWLNGAFGAGKTTTAHALTRLLPRARVFDPEQVGFLLRHVLPEPPGDFQHLPPWRPLVTETAVRVLAEVGGVLVAPQTVLVREYLREIFDGFAAARVPVRHVLLHADEPELRRRIDGDVAESARARAWRLEHVAAYREALPWLRTSADVVDTVGRAPDRVAAEVARTLPR</sequence>
<proteinExistence type="predicted"/>
<organism evidence="1 2">
    <name type="scientific">Prauserella shujinwangii</name>
    <dbReference type="NCBI Taxonomy" id="1453103"/>
    <lineage>
        <taxon>Bacteria</taxon>
        <taxon>Bacillati</taxon>
        <taxon>Actinomycetota</taxon>
        <taxon>Actinomycetes</taxon>
        <taxon>Pseudonocardiales</taxon>
        <taxon>Pseudonocardiaceae</taxon>
        <taxon>Prauserella</taxon>
    </lineage>
</organism>
<reference evidence="1 2" key="1">
    <citation type="submission" date="2018-03" db="EMBL/GenBank/DDBJ databases">
        <title>Genomic Encyclopedia of Type Strains, Phase III (KMG-III): the genomes of soil and plant-associated and newly described type strains.</title>
        <authorList>
            <person name="Whitman W."/>
        </authorList>
    </citation>
    <scope>NUCLEOTIDE SEQUENCE [LARGE SCALE GENOMIC DNA]</scope>
    <source>
        <strain evidence="1 2">CGMCC 4.7125</strain>
    </source>
</reference>
<accession>A0A2T0LYF6</accession>
<dbReference type="Gene3D" id="3.40.50.300">
    <property type="entry name" value="P-loop containing nucleotide triphosphate hydrolases"/>
    <property type="match status" value="1"/>
</dbReference>
<dbReference type="Pfam" id="PF13671">
    <property type="entry name" value="AAA_33"/>
    <property type="match status" value="1"/>
</dbReference>
<comment type="caution">
    <text evidence="1">The sequence shown here is derived from an EMBL/GenBank/DDBJ whole genome shotgun (WGS) entry which is preliminary data.</text>
</comment>
<dbReference type="RefSeq" id="WP_106177860.1">
    <property type="nucleotide sequence ID" value="NZ_PVNH01000003.1"/>
</dbReference>